<dbReference type="UniPathway" id="UPA00282"/>
<evidence type="ECO:0000256" key="3">
    <source>
        <dbReference type="ARBA" id="ARBA00009587"/>
    </source>
</evidence>
<dbReference type="InterPro" id="IPR045034">
    <property type="entry name" value="O-acyltransferase_WSD1-like"/>
</dbReference>
<evidence type="ECO:0000259" key="12">
    <source>
        <dbReference type="Pfam" id="PF03007"/>
    </source>
</evidence>
<dbReference type="GO" id="GO:0051701">
    <property type="term" value="P:biological process involved in interaction with host"/>
    <property type="evidence" value="ECO:0007669"/>
    <property type="project" value="TreeGrafter"/>
</dbReference>
<dbReference type="InterPro" id="IPR004255">
    <property type="entry name" value="O-acyltransferase_WSD1_N"/>
</dbReference>
<dbReference type="NCBIfam" id="TIGR02946">
    <property type="entry name" value="acyl_WS_DGAT"/>
    <property type="match status" value="1"/>
</dbReference>
<evidence type="ECO:0000256" key="6">
    <source>
        <dbReference type="ARBA" id="ARBA00022679"/>
    </source>
</evidence>
<evidence type="ECO:0000256" key="5">
    <source>
        <dbReference type="ARBA" id="ARBA00022516"/>
    </source>
</evidence>
<evidence type="ECO:0000256" key="11">
    <source>
        <dbReference type="RuleBase" id="RU361241"/>
    </source>
</evidence>
<keyword evidence="6 11" id="KW-0808">Transferase</keyword>
<comment type="pathway">
    <text evidence="2">Lipid metabolism.</text>
</comment>
<dbReference type="RefSeq" id="WP_184727232.1">
    <property type="nucleotide sequence ID" value="NZ_JACHIW010000001.1"/>
</dbReference>
<dbReference type="AlphaFoldDB" id="A0A840QFW2"/>
<reference evidence="14 15" key="1">
    <citation type="submission" date="2020-08" db="EMBL/GenBank/DDBJ databases">
        <title>Sequencing the genomes of 1000 actinobacteria strains.</title>
        <authorList>
            <person name="Klenk H.-P."/>
        </authorList>
    </citation>
    <scope>NUCLEOTIDE SEQUENCE [LARGE SCALE GENOMIC DNA]</scope>
    <source>
        <strain evidence="14 15">DSM 45584</strain>
    </source>
</reference>
<organism evidence="14 15">
    <name type="scientific">Saccharopolyspora phatthalungensis</name>
    <dbReference type="NCBI Taxonomy" id="664693"/>
    <lineage>
        <taxon>Bacteria</taxon>
        <taxon>Bacillati</taxon>
        <taxon>Actinomycetota</taxon>
        <taxon>Actinomycetes</taxon>
        <taxon>Pseudonocardiales</taxon>
        <taxon>Pseudonocardiaceae</taxon>
        <taxon>Saccharopolyspora</taxon>
    </lineage>
</organism>
<feature type="domain" description="O-acyltransferase WSD1 C-terminal" evidence="13">
    <location>
        <begin position="302"/>
        <end position="446"/>
    </location>
</feature>
<evidence type="ECO:0000256" key="4">
    <source>
        <dbReference type="ARBA" id="ARBA00013244"/>
    </source>
</evidence>
<evidence type="ECO:0000313" key="15">
    <source>
        <dbReference type="Proteomes" id="UP000584374"/>
    </source>
</evidence>
<dbReference type="GO" id="GO:0019432">
    <property type="term" value="P:triglyceride biosynthetic process"/>
    <property type="evidence" value="ECO:0007669"/>
    <property type="project" value="UniProtKB-UniPathway"/>
</dbReference>
<dbReference type="PANTHER" id="PTHR31650">
    <property type="entry name" value="O-ACYLTRANSFERASE (WSD1-LIKE) FAMILY PROTEIN"/>
    <property type="match status" value="1"/>
</dbReference>
<comment type="pathway">
    <text evidence="1 11">Glycerolipid metabolism; triacylglycerol biosynthesis.</text>
</comment>
<dbReference type="GO" id="GO:0071731">
    <property type="term" value="P:response to nitric oxide"/>
    <property type="evidence" value="ECO:0007669"/>
    <property type="project" value="TreeGrafter"/>
</dbReference>
<dbReference type="SUPFAM" id="SSF52777">
    <property type="entry name" value="CoA-dependent acyltransferases"/>
    <property type="match status" value="1"/>
</dbReference>
<dbReference type="Proteomes" id="UP000584374">
    <property type="component" value="Unassembled WGS sequence"/>
</dbReference>
<keyword evidence="5 11" id="KW-0444">Lipid biosynthesis</keyword>
<dbReference type="PANTHER" id="PTHR31650:SF1">
    <property type="entry name" value="WAX ESTER SYNTHASE_DIACYLGLYCEROL ACYLTRANSFERASE 4-RELATED"/>
    <property type="match status" value="1"/>
</dbReference>
<dbReference type="GO" id="GO:0006071">
    <property type="term" value="P:glycerol metabolic process"/>
    <property type="evidence" value="ECO:0007669"/>
    <property type="project" value="UniProtKB-KW"/>
</dbReference>
<keyword evidence="8 11" id="KW-0443">Lipid metabolism</keyword>
<dbReference type="Gene3D" id="3.30.559.10">
    <property type="entry name" value="Chloramphenicol acetyltransferase-like domain"/>
    <property type="match status" value="1"/>
</dbReference>
<dbReference type="Pfam" id="PF03007">
    <property type="entry name" value="WS_DGAT_cat"/>
    <property type="match status" value="1"/>
</dbReference>
<evidence type="ECO:0000313" key="14">
    <source>
        <dbReference type="EMBL" id="MBB5156013.1"/>
    </source>
</evidence>
<dbReference type="Pfam" id="PF06974">
    <property type="entry name" value="WS_DGAT_C"/>
    <property type="match status" value="1"/>
</dbReference>
<protein>
    <recommendedName>
        <fullName evidence="4 11">Diacylglycerol O-acyltransferase</fullName>
        <ecNumber evidence="4 11">2.3.1.20</ecNumber>
    </recommendedName>
</protein>
<accession>A0A840QFW2</accession>
<evidence type="ECO:0000259" key="13">
    <source>
        <dbReference type="Pfam" id="PF06974"/>
    </source>
</evidence>
<keyword evidence="9 11" id="KW-0012">Acyltransferase</keyword>
<evidence type="ECO:0000256" key="2">
    <source>
        <dbReference type="ARBA" id="ARBA00005189"/>
    </source>
</evidence>
<dbReference type="EMBL" id="JACHIW010000001">
    <property type="protein sequence ID" value="MBB5156013.1"/>
    <property type="molecule type" value="Genomic_DNA"/>
</dbReference>
<dbReference type="InterPro" id="IPR023213">
    <property type="entry name" value="CAT-like_dom_sf"/>
</dbReference>
<keyword evidence="15" id="KW-1185">Reference proteome</keyword>
<dbReference type="GO" id="GO:0004144">
    <property type="term" value="F:diacylglycerol O-acyltransferase activity"/>
    <property type="evidence" value="ECO:0007669"/>
    <property type="project" value="UniProtKB-EC"/>
</dbReference>
<name>A0A840QFW2_9PSEU</name>
<gene>
    <name evidence="14" type="ORF">BJ970_003547</name>
</gene>
<comment type="catalytic activity">
    <reaction evidence="10 11">
        <text>an acyl-CoA + a 1,2-diacyl-sn-glycerol = a triacyl-sn-glycerol + CoA</text>
        <dbReference type="Rhea" id="RHEA:10868"/>
        <dbReference type="ChEBI" id="CHEBI:17815"/>
        <dbReference type="ChEBI" id="CHEBI:57287"/>
        <dbReference type="ChEBI" id="CHEBI:58342"/>
        <dbReference type="ChEBI" id="CHEBI:64615"/>
        <dbReference type="EC" id="2.3.1.20"/>
    </reaction>
</comment>
<dbReference type="GO" id="GO:0001666">
    <property type="term" value="P:response to hypoxia"/>
    <property type="evidence" value="ECO:0007669"/>
    <property type="project" value="TreeGrafter"/>
</dbReference>
<feature type="domain" description="O-acyltransferase WSD1-like N-terminal" evidence="12">
    <location>
        <begin position="6"/>
        <end position="259"/>
    </location>
</feature>
<evidence type="ECO:0000256" key="10">
    <source>
        <dbReference type="ARBA" id="ARBA00048109"/>
    </source>
</evidence>
<comment type="similarity">
    <text evidence="3 11">Belongs to the long-chain O-acyltransferase family.</text>
</comment>
<evidence type="ECO:0000256" key="7">
    <source>
        <dbReference type="ARBA" id="ARBA00022798"/>
    </source>
</evidence>
<comment type="caution">
    <text evidence="14">The sequence shown here is derived from an EMBL/GenBank/DDBJ whole genome shotgun (WGS) entry which is preliminary data.</text>
</comment>
<evidence type="ECO:0000256" key="8">
    <source>
        <dbReference type="ARBA" id="ARBA00023098"/>
    </source>
</evidence>
<proteinExistence type="inferred from homology"/>
<dbReference type="InterPro" id="IPR014292">
    <property type="entry name" value="Acyl_transf_WS/DGAT"/>
</dbReference>
<evidence type="ECO:0000256" key="9">
    <source>
        <dbReference type="ARBA" id="ARBA00023315"/>
    </source>
</evidence>
<dbReference type="InterPro" id="IPR009721">
    <property type="entry name" value="O-acyltransferase_WSD1_C"/>
</dbReference>
<sequence>MARQQLGALDVAFLCLERETTPMHFGALLVFGAPPSGEVRSVATLLGERAGRLAALRQRAQPTWCPPGGAVWTEAPDFRIENHLAVHHLKHSDELAAVVAEAMARPLEPAHPLWHLDVIGLADGRFAVLATLHHAVCDGPGAVELGLGLFDGFTAPVRPSASCSGDRPSLRTAARSASAALTHPARWIDGATKIAHLGKRIYESAGIVSAVLGGMRLPDPGSPLVGTHSARRGVAMSRLSLSRFQHVRALHGGTINDVILALVTGALREWLKRRNRTLHGRTVRALVPVNRRQSPSSASGRNQLSGYLCELPVGEPDPLQRLHEIRSMMNSSKAAGPCRGPGAFPVVAEHLPRVVHRIVTPVIARGAPLLCDLVVSNVPLPAITLAVQGAELHEVYPFVPLAPGHIIGIAACSYGDAMCVGVNTDPQVMADLADFADSLPQELDKLARHT</sequence>
<dbReference type="EC" id="2.3.1.20" evidence="4 11"/>
<dbReference type="GO" id="GO:0005886">
    <property type="term" value="C:plasma membrane"/>
    <property type="evidence" value="ECO:0007669"/>
    <property type="project" value="TreeGrafter"/>
</dbReference>
<evidence type="ECO:0000256" key="1">
    <source>
        <dbReference type="ARBA" id="ARBA00004771"/>
    </source>
</evidence>
<keyword evidence="7 11" id="KW-0319">Glycerol metabolism</keyword>